<keyword evidence="2" id="KW-0812">Transmembrane</keyword>
<dbReference type="PATRIC" id="fig|451644.5.peg.5765"/>
<dbReference type="PANTHER" id="PTHR30487">
    <property type="entry name" value="TYPE 4 PREPILIN-LIKE PROTEINS LEADER PEPTIDE-PROCESSING ENZYME"/>
    <property type="match status" value="1"/>
</dbReference>
<dbReference type="Gene3D" id="1.20.120.1220">
    <property type="match status" value="1"/>
</dbReference>
<comment type="similarity">
    <text evidence="1">Belongs to the peptidase A24 family.</text>
</comment>
<evidence type="ECO:0000256" key="1">
    <source>
        <dbReference type="ARBA" id="ARBA00005801"/>
    </source>
</evidence>
<dbReference type="GO" id="GO:0006465">
    <property type="term" value="P:signal peptide processing"/>
    <property type="evidence" value="ECO:0007669"/>
    <property type="project" value="TreeGrafter"/>
</dbReference>
<dbReference type="InterPro" id="IPR000045">
    <property type="entry name" value="Prepilin_IV_endopep_pep"/>
</dbReference>
<name>A0A0J8U0W2_9MYCO</name>
<evidence type="ECO:0000313" key="4">
    <source>
        <dbReference type="EMBL" id="KMV14922.1"/>
    </source>
</evidence>
<feature type="transmembrane region" description="Helical" evidence="2">
    <location>
        <begin position="34"/>
        <end position="65"/>
    </location>
</feature>
<dbReference type="AlphaFoldDB" id="A0A0J8U0W2"/>
<dbReference type="GO" id="GO:0005886">
    <property type="term" value="C:plasma membrane"/>
    <property type="evidence" value="ECO:0007669"/>
    <property type="project" value="TreeGrafter"/>
</dbReference>
<evidence type="ECO:0000256" key="2">
    <source>
        <dbReference type="SAM" id="Phobius"/>
    </source>
</evidence>
<keyword evidence="2" id="KW-0472">Membrane</keyword>
<sequence length="141" mass="13757">MGAGLTVLAGAWLLVLSGYDIAERRLPNWLTMPGAVLIPVAAALAGRGLAALAGGAALAVLYLLVHMAAPRAMGGGDVKLAVGLGAMTGAFGPDVWLLAALAAPLLTACLALGAAVRGIRTVPHGPSMCAASAAAVGLVLL</sequence>
<proteinExistence type="inferred from homology"/>
<dbReference type="OrthoDB" id="4428077at2"/>
<dbReference type="Proteomes" id="UP000037594">
    <property type="component" value="Unassembled WGS sequence"/>
</dbReference>
<accession>A0A0J8U0W2</accession>
<dbReference type="PANTHER" id="PTHR30487:SF0">
    <property type="entry name" value="PREPILIN LEADER PEPTIDASE_N-METHYLTRANSFERASE-RELATED"/>
    <property type="match status" value="1"/>
</dbReference>
<evidence type="ECO:0000259" key="3">
    <source>
        <dbReference type="Pfam" id="PF01478"/>
    </source>
</evidence>
<organism evidence="4 5">
    <name type="scientific">Mycolicibacterium conceptionense</name>
    <dbReference type="NCBI Taxonomy" id="451644"/>
    <lineage>
        <taxon>Bacteria</taxon>
        <taxon>Bacillati</taxon>
        <taxon>Actinomycetota</taxon>
        <taxon>Actinomycetes</taxon>
        <taxon>Mycobacteriales</taxon>
        <taxon>Mycobacteriaceae</taxon>
        <taxon>Mycolicibacterium</taxon>
    </lineage>
</organism>
<dbReference type="GO" id="GO:0004190">
    <property type="term" value="F:aspartic-type endopeptidase activity"/>
    <property type="evidence" value="ECO:0007669"/>
    <property type="project" value="InterPro"/>
</dbReference>
<dbReference type="InterPro" id="IPR050882">
    <property type="entry name" value="Prepilin_peptidase/N-MTase"/>
</dbReference>
<feature type="domain" description="Prepilin type IV endopeptidase peptidase" evidence="3">
    <location>
        <begin position="9"/>
        <end position="111"/>
    </location>
</feature>
<evidence type="ECO:0000313" key="5">
    <source>
        <dbReference type="Proteomes" id="UP000037594"/>
    </source>
</evidence>
<dbReference type="Pfam" id="PF01478">
    <property type="entry name" value="Peptidase_A24"/>
    <property type="match status" value="1"/>
</dbReference>
<dbReference type="EMBL" id="LFOD01000038">
    <property type="protein sequence ID" value="KMV14922.1"/>
    <property type="molecule type" value="Genomic_DNA"/>
</dbReference>
<dbReference type="RefSeq" id="WP_043371382.1">
    <property type="nucleotide sequence ID" value="NZ_AGSZ01000924.1"/>
</dbReference>
<protein>
    <submittedName>
        <fullName evidence="4">Peptidase A24</fullName>
    </submittedName>
</protein>
<feature type="transmembrane region" description="Helical" evidence="2">
    <location>
        <begin position="95"/>
        <end position="116"/>
    </location>
</feature>
<gene>
    <name evidence="4" type="ORF">ACT17_27965</name>
</gene>
<reference evidence="4 5" key="1">
    <citation type="submission" date="2015-06" db="EMBL/GenBank/DDBJ databases">
        <title>Genome sequence of Mycobacterium conceptionense strain MLE.</title>
        <authorList>
            <person name="Greninger A.L."/>
            <person name="Cunningham G."/>
            <person name="Chiu C.Y."/>
            <person name="Miller S."/>
        </authorList>
    </citation>
    <scope>NUCLEOTIDE SEQUENCE [LARGE SCALE GENOMIC DNA]</scope>
    <source>
        <strain evidence="4 5">MLE</strain>
    </source>
</reference>
<comment type="caution">
    <text evidence="4">The sequence shown here is derived from an EMBL/GenBank/DDBJ whole genome shotgun (WGS) entry which is preliminary data.</text>
</comment>
<keyword evidence="2" id="KW-1133">Transmembrane helix</keyword>